<dbReference type="Proteomes" id="UP000632377">
    <property type="component" value="Unassembled WGS sequence"/>
</dbReference>
<protein>
    <recommendedName>
        <fullName evidence="3">SipL SPOCS domain-containing protein</fullName>
    </recommendedName>
</protein>
<organism evidence="1 2">
    <name type="scientific">Clostridium rhizosphaerae</name>
    <dbReference type="NCBI Taxonomy" id="2803861"/>
    <lineage>
        <taxon>Bacteria</taxon>
        <taxon>Bacillati</taxon>
        <taxon>Bacillota</taxon>
        <taxon>Clostridia</taxon>
        <taxon>Eubacteriales</taxon>
        <taxon>Clostridiaceae</taxon>
        <taxon>Clostridium</taxon>
    </lineage>
</organism>
<evidence type="ECO:0000313" key="2">
    <source>
        <dbReference type="Proteomes" id="UP000632377"/>
    </source>
</evidence>
<evidence type="ECO:0008006" key="3">
    <source>
        <dbReference type="Google" id="ProtNLM"/>
    </source>
</evidence>
<gene>
    <name evidence="1" type="ORF">JK636_22180</name>
</gene>
<evidence type="ECO:0000313" key="1">
    <source>
        <dbReference type="EMBL" id="MBL4938424.1"/>
    </source>
</evidence>
<dbReference type="EMBL" id="JAESWC010000019">
    <property type="protein sequence ID" value="MBL4938424.1"/>
    <property type="molecule type" value="Genomic_DNA"/>
</dbReference>
<comment type="caution">
    <text evidence="1">The sequence shown here is derived from an EMBL/GenBank/DDBJ whole genome shotgun (WGS) entry which is preliminary data.</text>
</comment>
<proteinExistence type="predicted"/>
<keyword evidence="2" id="KW-1185">Reference proteome</keyword>
<reference evidence="1 2" key="1">
    <citation type="submission" date="2021-01" db="EMBL/GenBank/DDBJ databases">
        <title>Genome public.</title>
        <authorList>
            <person name="Liu C."/>
            <person name="Sun Q."/>
        </authorList>
    </citation>
    <scope>NUCLEOTIDE SEQUENCE [LARGE SCALE GENOMIC DNA]</scope>
    <source>
        <strain evidence="1 2">YIM B02515</strain>
    </source>
</reference>
<sequence>MAVTITPCVGCPVSELENQRFCGEAVIEDELCFVPGIAPANIRSVVILDPVLSNFRVELVCCNLIVVCGMLTKRITFADCRTFDQDIVFQANIPAEIDVAEELTTDEWTVTGVEVCSGCFTLLCATLDGRFHKLREKDIVLIQVDHAD</sequence>
<name>A0ABS1TGB8_9CLOT</name>
<accession>A0ABS1TGB8</accession>
<dbReference type="RefSeq" id="WP_202751164.1">
    <property type="nucleotide sequence ID" value="NZ_JAESWC010000019.1"/>
</dbReference>